<sequence>MAGPAALQQPNDEEEFFDVPDEVRSIAVASRGCADITLQWSAPCDNARAIERYQIFAQRWQLGEGCGPLPLQEEDGLEGLSVAPPADDILLVSAGAAEVEAEHVGPGICQFCVQAPPSLRRHLEEASCRRALAVEGLPNAAWVAVRAGNCEGWAEWSPPALALLRGRALAPEGAELQTWGLAEDGRLGRGHAALQRGVCAEAGAVEALRGQPLHSLALGSHSAAVTADDRLFVWGTFTAEVLPADAPAVVHGDGRVHDEVDMQVEPAYQPLPVVPHAVSCGRFATLVLSAEGRLFAWGPNEAHQCGIKGAQILRAVVELKIPNRAPVVQVALGEFHGLALTAGGRALVWGMEQGPEVRMRPGCDLGPKLGMLPERAALNQPEPRELDVSGRITGVAAGAYHSALLTEDGRLWIWGSNNHGQLGHGSGVREARLPRPLEAFSGREGGRRAAFVSLGGFHSAAVDTEGRLFTWGDNKRGQCGQGEAAAVETPTPLVLAASTPRCTGLSCGGFFSLFEGREEAEGQAKARQIYACGWGKEGCLGFGQPCKRMLRPRPMPAAPGGRRWAYLRAGMVHVAGLLEVE</sequence>
<keyword evidence="1" id="KW-0677">Repeat</keyword>
<dbReference type="InterPro" id="IPR051625">
    <property type="entry name" value="Signaling_Regulatory_Domain"/>
</dbReference>
<feature type="repeat" description="RCC1" evidence="2">
    <location>
        <begin position="466"/>
        <end position="518"/>
    </location>
</feature>
<dbReference type="PROSITE" id="PS50012">
    <property type="entry name" value="RCC1_3"/>
    <property type="match status" value="4"/>
</dbReference>
<feature type="repeat" description="RCC1" evidence="2">
    <location>
        <begin position="292"/>
        <end position="343"/>
    </location>
</feature>
<evidence type="ECO:0000259" key="3">
    <source>
        <dbReference type="Pfam" id="PF25390"/>
    </source>
</evidence>
<organism evidence="4">
    <name type="scientific">Alexandrium monilatum</name>
    <dbReference type="NCBI Taxonomy" id="311494"/>
    <lineage>
        <taxon>Eukaryota</taxon>
        <taxon>Sar</taxon>
        <taxon>Alveolata</taxon>
        <taxon>Dinophyceae</taxon>
        <taxon>Gonyaulacales</taxon>
        <taxon>Pyrocystaceae</taxon>
        <taxon>Alexandrium</taxon>
    </lineage>
</organism>
<feature type="repeat" description="RCC1" evidence="2">
    <location>
        <begin position="344"/>
        <end position="408"/>
    </location>
</feature>
<dbReference type="EMBL" id="HBNR01000285">
    <property type="protein sequence ID" value="CAE4560592.1"/>
    <property type="molecule type" value="Transcribed_RNA"/>
</dbReference>
<dbReference type="PANTHER" id="PTHR22872">
    <property type="entry name" value="BTK-BINDING PROTEIN-RELATED"/>
    <property type="match status" value="1"/>
</dbReference>
<dbReference type="PROSITE" id="PS00626">
    <property type="entry name" value="RCC1_2"/>
    <property type="match status" value="1"/>
</dbReference>
<reference evidence="4" key="1">
    <citation type="submission" date="2021-01" db="EMBL/GenBank/DDBJ databases">
        <authorList>
            <person name="Corre E."/>
            <person name="Pelletier E."/>
            <person name="Niang G."/>
            <person name="Scheremetjew M."/>
            <person name="Finn R."/>
            <person name="Kale V."/>
            <person name="Holt S."/>
            <person name="Cochrane G."/>
            <person name="Meng A."/>
            <person name="Brown T."/>
            <person name="Cohen L."/>
        </authorList>
    </citation>
    <scope>NUCLEOTIDE SEQUENCE</scope>
    <source>
        <strain evidence="4">CCMP3105</strain>
    </source>
</reference>
<feature type="domain" description="RCC1-like" evidence="3">
    <location>
        <begin position="176"/>
        <end position="573"/>
    </location>
</feature>
<dbReference type="PRINTS" id="PR00633">
    <property type="entry name" value="RCCNDNSATION"/>
</dbReference>
<gene>
    <name evidence="4" type="ORF">AMON00008_LOCUS211</name>
</gene>
<dbReference type="InterPro" id="IPR058923">
    <property type="entry name" value="RCC1-like_dom"/>
</dbReference>
<dbReference type="AlphaFoldDB" id="A0A7S4PS08"/>
<proteinExistence type="predicted"/>
<evidence type="ECO:0000313" key="4">
    <source>
        <dbReference type="EMBL" id="CAE4560592.1"/>
    </source>
</evidence>
<evidence type="ECO:0000256" key="1">
    <source>
        <dbReference type="ARBA" id="ARBA00022737"/>
    </source>
</evidence>
<dbReference type="SUPFAM" id="SSF50985">
    <property type="entry name" value="RCC1/BLIP-II"/>
    <property type="match status" value="1"/>
</dbReference>
<accession>A0A7S4PS08</accession>
<dbReference type="Gene3D" id="2.130.10.30">
    <property type="entry name" value="Regulator of chromosome condensation 1/beta-lactamase-inhibitor protein II"/>
    <property type="match status" value="2"/>
</dbReference>
<protein>
    <recommendedName>
        <fullName evidence="3">RCC1-like domain-containing protein</fullName>
    </recommendedName>
</protein>
<dbReference type="InterPro" id="IPR009091">
    <property type="entry name" value="RCC1/BLIP-II"/>
</dbReference>
<evidence type="ECO:0000256" key="2">
    <source>
        <dbReference type="PROSITE-ProRule" id="PRU00235"/>
    </source>
</evidence>
<name>A0A7S4PS08_9DINO</name>
<dbReference type="InterPro" id="IPR000408">
    <property type="entry name" value="Reg_chr_condens"/>
</dbReference>
<feature type="repeat" description="RCC1" evidence="2">
    <location>
        <begin position="409"/>
        <end position="465"/>
    </location>
</feature>
<dbReference type="Pfam" id="PF25390">
    <property type="entry name" value="WD40_RLD"/>
    <property type="match status" value="1"/>
</dbReference>